<evidence type="ECO:0008006" key="10">
    <source>
        <dbReference type="Google" id="ProtNLM"/>
    </source>
</evidence>
<dbReference type="EMBL" id="CP021109">
    <property type="protein sequence ID" value="ARP88295.1"/>
    <property type="molecule type" value="Genomic_DNA"/>
</dbReference>
<dbReference type="InterPro" id="IPR001851">
    <property type="entry name" value="ABC_transp_permease"/>
</dbReference>
<dbReference type="CDD" id="cd06581">
    <property type="entry name" value="TM_PBP1_LivM_like"/>
    <property type="match status" value="1"/>
</dbReference>
<gene>
    <name evidence="8" type="ORF">CAL13_20315</name>
</gene>
<organism evidence="8 9">
    <name type="scientific">Bordetella genomosp. 9</name>
    <dbReference type="NCBI Taxonomy" id="1416803"/>
    <lineage>
        <taxon>Bacteria</taxon>
        <taxon>Pseudomonadati</taxon>
        <taxon>Pseudomonadota</taxon>
        <taxon>Betaproteobacteria</taxon>
        <taxon>Burkholderiales</taxon>
        <taxon>Alcaligenaceae</taxon>
        <taxon>Bordetella</taxon>
    </lineage>
</organism>
<evidence type="ECO:0000256" key="5">
    <source>
        <dbReference type="ARBA" id="ARBA00023136"/>
    </source>
</evidence>
<protein>
    <recommendedName>
        <fullName evidence="10">Branched-chain amino acid ABC transporter permease</fullName>
    </recommendedName>
</protein>
<dbReference type="GO" id="GO:0015658">
    <property type="term" value="F:branched-chain amino acid transmembrane transporter activity"/>
    <property type="evidence" value="ECO:0007669"/>
    <property type="project" value="InterPro"/>
</dbReference>
<evidence type="ECO:0000256" key="1">
    <source>
        <dbReference type="ARBA" id="ARBA00004651"/>
    </source>
</evidence>
<dbReference type="GO" id="GO:0005886">
    <property type="term" value="C:plasma membrane"/>
    <property type="evidence" value="ECO:0007669"/>
    <property type="project" value="UniProtKB-SubCell"/>
</dbReference>
<name>A0A1W6Z4F4_9BORD</name>
<dbReference type="Proteomes" id="UP000194139">
    <property type="component" value="Chromosome"/>
</dbReference>
<evidence type="ECO:0000256" key="6">
    <source>
        <dbReference type="SAM" id="MobiDB-lite"/>
    </source>
</evidence>
<accession>A0A1W6Z4F4</accession>
<feature type="transmembrane region" description="Helical" evidence="7">
    <location>
        <begin position="268"/>
        <end position="289"/>
    </location>
</feature>
<evidence type="ECO:0000256" key="3">
    <source>
        <dbReference type="ARBA" id="ARBA00022692"/>
    </source>
</evidence>
<dbReference type="PANTHER" id="PTHR30482:SF10">
    <property type="entry name" value="HIGH-AFFINITY BRANCHED-CHAIN AMINO ACID TRANSPORT PROTEIN BRAE"/>
    <property type="match status" value="1"/>
</dbReference>
<evidence type="ECO:0000313" key="9">
    <source>
        <dbReference type="Proteomes" id="UP000194139"/>
    </source>
</evidence>
<feature type="transmembrane region" description="Helical" evidence="7">
    <location>
        <begin position="197"/>
        <end position="218"/>
    </location>
</feature>
<feature type="transmembrane region" description="Helical" evidence="7">
    <location>
        <begin position="106"/>
        <end position="124"/>
    </location>
</feature>
<dbReference type="PANTHER" id="PTHR30482">
    <property type="entry name" value="HIGH-AFFINITY BRANCHED-CHAIN AMINO ACID TRANSPORT SYSTEM PERMEASE"/>
    <property type="match status" value="1"/>
</dbReference>
<dbReference type="InterPro" id="IPR043428">
    <property type="entry name" value="LivM-like"/>
</dbReference>
<evidence type="ECO:0000256" key="2">
    <source>
        <dbReference type="ARBA" id="ARBA00022475"/>
    </source>
</evidence>
<reference evidence="8 9" key="1">
    <citation type="submission" date="2017-05" db="EMBL/GenBank/DDBJ databases">
        <title>Complete and WGS of Bordetella genogroups.</title>
        <authorList>
            <person name="Spilker T."/>
            <person name="LiPuma J."/>
        </authorList>
    </citation>
    <scope>NUCLEOTIDE SEQUENCE [LARGE SCALE GENOMIC DNA]</scope>
    <source>
        <strain evidence="8 9">AU17164</strain>
    </source>
</reference>
<keyword evidence="5 7" id="KW-0472">Membrane</keyword>
<dbReference type="RefSeq" id="WP_086073377.1">
    <property type="nucleotide sequence ID" value="NZ_CP021109.1"/>
</dbReference>
<dbReference type="Pfam" id="PF02653">
    <property type="entry name" value="BPD_transp_2"/>
    <property type="match status" value="1"/>
</dbReference>
<feature type="region of interest" description="Disordered" evidence="6">
    <location>
        <begin position="313"/>
        <end position="339"/>
    </location>
</feature>
<keyword evidence="3 7" id="KW-0812">Transmembrane</keyword>
<feature type="transmembrane region" description="Helical" evidence="7">
    <location>
        <begin position="77"/>
        <end position="99"/>
    </location>
</feature>
<feature type="transmembrane region" description="Helical" evidence="7">
    <location>
        <begin position="230"/>
        <end position="256"/>
    </location>
</feature>
<comment type="subcellular location">
    <subcellularLocation>
        <location evidence="1">Cell membrane</location>
        <topology evidence="1">Multi-pass membrane protein</topology>
    </subcellularLocation>
</comment>
<feature type="transmembrane region" description="Helical" evidence="7">
    <location>
        <begin position="144"/>
        <end position="163"/>
    </location>
</feature>
<sequence>MKTVLILAVAVIAAAIAPRYAGSYPMSFLVQTFIFIGLAYSWNLIGGYAGYTHFGQVTFFGIGAYIGAIAIGKDMPWMWATLLAAVCASLCAAVLGAIMLRLKGPFFAIGMFGIARVCESLALGLDNITQGGTGLYLAAVDLDLVYYAAGAIALVLIVATWRLDNSRLGLQLLSIREDETAAAALGVRTTRLKIGTFIASAFMPGALGSLYACYLGFIDPTTAFAPMTELTVIAMVLLGGMGTVLGPLAGAVALSVVNEVLWARLPEIYLSLVGVIILVAVLFMPRGIVNFAQRHAWSWMPVARGHLRRLADRRGKPAAQARKPMPKASRPAPKQFIKP</sequence>
<keyword evidence="9" id="KW-1185">Reference proteome</keyword>
<evidence type="ECO:0000313" key="8">
    <source>
        <dbReference type="EMBL" id="ARP88295.1"/>
    </source>
</evidence>
<keyword evidence="4 7" id="KW-1133">Transmembrane helix</keyword>
<feature type="transmembrane region" description="Helical" evidence="7">
    <location>
        <begin position="24"/>
        <end position="42"/>
    </location>
</feature>
<keyword evidence="2" id="KW-1003">Cell membrane</keyword>
<evidence type="ECO:0000256" key="4">
    <source>
        <dbReference type="ARBA" id="ARBA00022989"/>
    </source>
</evidence>
<evidence type="ECO:0000256" key="7">
    <source>
        <dbReference type="SAM" id="Phobius"/>
    </source>
</evidence>
<feature type="transmembrane region" description="Helical" evidence="7">
    <location>
        <begin position="54"/>
        <end position="71"/>
    </location>
</feature>
<dbReference type="AlphaFoldDB" id="A0A1W6Z4F4"/>
<proteinExistence type="predicted"/>